<dbReference type="AlphaFoldDB" id="A0A5A7SHG4"/>
<comment type="caution">
    <text evidence="1">The sequence shown here is derived from an EMBL/GenBank/DDBJ whole genome shotgun (WGS) entry which is preliminary data.</text>
</comment>
<protein>
    <submittedName>
        <fullName evidence="1">Transposase</fullName>
    </submittedName>
</protein>
<sequence length="56" mass="6450">MLRQEGRCGGNRKQVHRLWKEEGLQARMHSRRKRAGISRVPQVQARRTESVVGVGL</sequence>
<name>A0A5A7SHG4_9NOCA</name>
<evidence type="ECO:0000313" key="1">
    <source>
        <dbReference type="EMBL" id="KAA0024167.1"/>
    </source>
</evidence>
<dbReference type="OrthoDB" id="568335at2"/>
<proteinExistence type="predicted"/>
<dbReference type="Proteomes" id="UP000322244">
    <property type="component" value="Unassembled WGS sequence"/>
</dbReference>
<keyword evidence="2" id="KW-1185">Reference proteome</keyword>
<evidence type="ECO:0000313" key="2">
    <source>
        <dbReference type="Proteomes" id="UP000322244"/>
    </source>
</evidence>
<accession>A0A5A7SHG4</accession>
<organism evidence="1 2">
    <name type="scientific">Antrihabitans cavernicola</name>
    <dbReference type="NCBI Taxonomy" id="2495913"/>
    <lineage>
        <taxon>Bacteria</taxon>
        <taxon>Bacillati</taxon>
        <taxon>Actinomycetota</taxon>
        <taxon>Actinomycetes</taxon>
        <taxon>Mycobacteriales</taxon>
        <taxon>Nocardiaceae</taxon>
        <taxon>Antrihabitans</taxon>
    </lineage>
</organism>
<gene>
    <name evidence="1" type="ORF">FOY51_06360</name>
</gene>
<dbReference type="RefSeq" id="WP_149429328.1">
    <property type="nucleotide sequence ID" value="NZ_VLNY01000002.1"/>
</dbReference>
<dbReference type="EMBL" id="VLNY01000002">
    <property type="protein sequence ID" value="KAA0024167.1"/>
    <property type="molecule type" value="Genomic_DNA"/>
</dbReference>
<reference evidence="1 2" key="1">
    <citation type="submission" date="2019-07" db="EMBL/GenBank/DDBJ databases">
        <title>Rhodococcus cavernicolus sp. nov., isolated from a cave.</title>
        <authorList>
            <person name="Lee S.D."/>
        </authorList>
    </citation>
    <scope>NUCLEOTIDE SEQUENCE [LARGE SCALE GENOMIC DNA]</scope>
    <source>
        <strain evidence="1 2">C1-24</strain>
    </source>
</reference>